<feature type="non-terminal residue" evidence="1">
    <location>
        <position position="66"/>
    </location>
</feature>
<sequence>MRTIISFIPFLIFFACGSSGIEGYVDEPITITAENPEEGKDVDYFWTLADLPDGSLMNSGDLISSD</sequence>
<dbReference type="AlphaFoldDB" id="A0A381Y9U4"/>
<dbReference type="EMBL" id="UINC01017639">
    <property type="protein sequence ID" value="SVA73381.1"/>
    <property type="molecule type" value="Genomic_DNA"/>
</dbReference>
<accession>A0A381Y9U4</accession>
<gene>
    <name evidence="1" type="ORF">METZ01_LOCUS126235</name>
</gene>
<organism evidence="1">
    <name type="scientific">marine metagenome</name>
    <dbReference type="NCBI Taxonomy" id="408172"/>
    <lineage>
        <taxon>unclassified sequences</taxon>
        <taxon>metagenomes</taxon>
        <taxon>ecological metagenomes</taxon>
    </lineage>
</organism>
<proteinExistence type="predicted"/>
<evidence type="ECO:0000313" key="1">
    <source>
        <dbReference type="EMBL" id="SVA73381.1"/>
    </source>
</evidence>
<dbReference type="PROSITE" id="PS51257">
    <property type="entry name" value="PROKAR_LIPOPROTEIN"/>
    <property type="match status" value="1"/>
</dbReference>
<name>A0A381Y9U4_9ZZZZ</name>
<feature type="non-terminal residue" evidence="1">
    <location>
        <position position="1"/>
    </location>
</feature>
<reference evidence="1" key="1">
    <citation type="submission" date="2018-05" db="EMBL/GenBank/DDBJ databases">
        <authorList>
            <person name="Lanie J.A."/>
            <person name="Ng W.-L."/>
            <person name="Kazmierczak K.M."/>
            <person name="Andrzejewski T.M."/>
            <person name="Davidsen T.M."/>
            <person name="Wayne K.J."/>
            <person name="Tettelin H."/>
            <person name="Glass J.I."/>
            <person name="Rusch D."/>
            <person name="Podicherti R."/>
            <person name="Tsui H.-C.T."/>
            <person name="Winkler M.E."/>
        </authorList>
    </citation>
    <scope>NUCLEOTIDE SEQUENCE</scope>
</reference>
<protein>
    <submittedName>
        <fullName evidence="1">Uncharacterized protein</fullName>
    </submittedName>
</protein>